<keyword evidence="4 8" id="KW-0276">Fatty acid metabolism</keyword>
<gene>
    <name evidence="8" type="primary">acpS</name>
    <name evidence="10" type="ORF">FQB35_03095</name>
</gene>
<comment type="function">
    <text evidence="8">Transfers the 4'-phosphopantetheine moiety from coenzyme A to a Ser of acyl-carrier-protein.</text>
</comment>
<keyword evidence="2 8" id="KW-0808">Transferase</keyword>
<feature type="binding site" evidence="8">
    <location>
        <position position="56"/>
    </location>
    <ligand>
        <name>Mg(2+)</name>
        <dbReference type="ChEBI" id="CHEBI:18420"/>
    </ligand>
</feature>
<protein>
    <recommendedName>
        <fullName evidence="8">Holo-[acyl-carrier-protein] synthase</fullName>
        <shortName evidence="8">Holo-ACP synthase</shortName>
        <ecNumber evidence="8">2.7.8.7</ecNumber>
    </recommendedName>
    <alternativeName>
        <fullName evidence="8">4'-phosphopantetheinyl transferase AcpS</fullName>
    </alternativeName>
</protein>
<name>A0A5C0SHW0_CRATE</name>
<keyword evidence="6 8" id="KW-0443">Lipid metabolism</keyword>
<comment type="catalytic activity">
    <reaction evidence="8">
        <text>apo-[ACP] + CoA = holo-[ACP] + adenosine 3',5'-bisphosphate + H(+)</text>
        <dbReference type="Rhea" id="RHEA:12068"/>
        <dbReference type="Rhea" id="RHEA-COMP:9685"/>
        <dbReference type="Rhea" id="RHEA-COMP:9690"/>
        <dbReference type="ChEBI" id="CHEBI:15378"/>
        <dbReference type="ChEBI" id="CHEBI:29999"/>
        <dbReference type="ChEBI" id="CHEBI:57287"/>
        <dbReference type="ChEBI" id="CHEBI:58343"/>
        <dbReference type="ChEBI" id="CHEBI:64479"/>
        <dbReference type="EC" id="2.7.8.7"/>
    </reaction>
</comment>
<dbReference type="Proteomes" id="UP000324646">
    <property type="component" value="Chromosome"/>
</dbReference>
<dbReference type="GO" id="GO:0005737">
    <property type="term" value="C:cytoplasm"/>
    <property type="evidence" value="ECO:0007669"/>
    <property type="project" value="UniProtKB-SubCell"/>
</dbReference>
<dbReference type="NCBIfam" id="TIGR00556">
    <property type="entry name" value="pantethn_trn"/>
    <property type="match status" value="1"/>
</dbReference>
<feature type="binding site" evidence="8">
    <location>
        <position position="8"/>
    </location>
    <ligand>
        <name>Mg(2+)</name>
        <dbReference type="ChEBI" id="CHEBI:18420"/>
    </ligand>
</feature>
<keyword evidence="3 8" id="KW-0479">Metal-binding</keyword>
<dbReference type="NCBIfam" id="TIGR00516">
    <property type="entry name" value="acpS"/>
    <property type="match status" value="1"/>
</dbReference>
<dbReference type="RefSeq" id="WP_148810744.1">
    <property type="nucleotide sequence ID" value="NZ_CP042243.1"/>
</dbReference>
<dbReference type="SUPFAM" id="SSF56214">
    <property type="entry name" value="4'-phosphopantetheinyl transferase"/>
    <property type="match status" value="1"/>
</dbReference>
<dbReference type="AlphaFoldDB" id="A0A5C0SHW0"/>
<dbReference type="OrthoDB" id="517356at2"/>
<keyword evidence="7 8" id="KW-0275">Fatty acid biosynthesis</keyword>
<proteinExistence type="inferred from homology"/>
<dbReference type="Gene3D" id="3.90.470.20">
    <property type="entry name" value="4'-phosphopantetheinyl transferase domain"/>
    <property type="match status" value="1"/>
</dbReference>
<keyword evidence="11" id="KW-1185">Reference proteome</keyword>
<dbReference type="GO" id="GO:0000287">
    <property type="term" value="F:magnesium ion binding"/>
    <property type="evidence" value="ECO:0007669"/>
    <property type="project" value="UniProtKB-UniRule"/>
</dbReference>
<evidence type="ECO:0000256" key="6">
    <source>
        <dbReference type="ARBA" id="ARBA00023098"/>
    </source>
</evidence>
<dbReference type="EC" id="2.7.8.7" evidence="8"/>
<comment type="cofactor">
    <cofactor evidence="8">
        <name>Mg(2+)</name>
        <dbReference type="ChEBI" id="CHEBI:18420"/>
    </cofactor>
</comment>
<dbReference type="Pfam" id="PF01648">
    <property type="entry name" value="ACPS"/>
    <property type="match status" value="1"/>
</dbReference>
<evidence type="ECO:0000313" key="10">
    <source>
        <dbReference type="EMBL" id="QEK13572.1"/>
    </source>
</evidence>
<feature type="domain" description="4'-phosphopantetheinyl transferase" evidence="9">
    <location>
        <begin position="4"/>
        <end position="117"/>
    </location>
</feature>
<dbReference type="KEGG" id="crs:FQB35_03095"/>
<dbReference type="InterPro" id="IPR008278">
    <property type="entry name" value="4-PPantetheinyl_Trfase_dom"/>
</dbReference>
<evidence type="ECO:0000256" key="3">
    <source>
        <dbReference type="ARBA" id="ARBA00022723"/>
    </source>
</evidence>
<evidence type="ECO:0000256" key="4">
    <source>
        <dbReference type="ARBA" id="ARBA00022832"/>
    </source>
</evidence>
<dbReference type="HAMAP" id="MF_00101">
    <property type="entry name" value="AcpS"/>
    <property type="match status" value="1"/>
</dbReference>
<dbReference type="EMBL" id="CP042243">
    <property type="protein sequence ID" value="QEK13572.1"/>
    <property type="molecule type" value="Genomic_DNA"/>
</dbReference>
<evidence type="ECO:0000256" key="2">
    <source>
        <dbReference type="ARBA" id="ARBA00022679"/>
    </source>
</evidence>
<evidence type="ECO:0000259" key="9">
    <source>
        <dbReference type="Pfam" id="PF01648"/>
    </source>
</evidence>
<comment type="subcellular location">
    <subcellularLocation>
        <location evidence="8">Cytoplasm</location>
    </subcellularLocation>
</comment>
<evidence type="ECO:0000256" key="1">
    <source>
        <dbReference type="ARBA" id="ARBA00022516"/>
    </source>
</evidence>
<keyword evidence="8" id="KW-0963">Cytoplasm</keyword>
<evidence type="ECO:0000313" key="11">
    <source>
        <dbReference type="Proteomes" id="UP000324646"/>
    </source>
</evidence>
<dbReference type="GO" id="GO:0006633">
    <property type="term" value="P:fatty acid biosynthetic process"/>
    <property type="evidence" value="ECO:0007669"/>
    <property type="project" value="UniProtKB-UniRule"/>
</dbReference>
<organism evidence="10 11">
    <name type="scientific">Crassaminicella thermophila</name>
    <dbReference type="NCBI Taxonomy" id="2599308"/>
    <lineage>
        <taxon>Bacteria</taxon>
        <taxon>Bacillati</taxon>
        <taxon>Bacillota</taxon>
        <taxon>Clostridia</taxon>
        <taxon>Eubacteriales</taxon>
        <taxon>Clostridiaceae</taxon>
        <taxon>Crassaminicella</taxon>
    </lineage>
</organism>
<dbReference type="InterPro" id="IPR004568">
    <property type="entry name" value="Ppantetheine-prot_Trfase_dom"/>
</dbReference>
<evidence type="ECO:0000256" key="7">
    <source>
        <dbReference type="ARBA" id="ARBA00023160"/>
    </source>
</evidence>
<evidence type="ECO:0000256" key="5">
    <source>
        <dbReference type="ARBA" id="ARBA00022842"/>
    </source>
</evidence>
<evidence type="ECO:0000256" key="8">
    <source>
        <dbReference type="HAMAP-Rule" id="MF_00101"/>
    </source>
</evidence>
<dbReference type="InterPro" id="IPR002582">
    <property type="entry name" value="ACPS"/>
</dbReference>
<keyword evidence="5 8" id="KW-0460">Magnesium</keyword>
<dbReference type="GO" id="GO:0008897">
    <property type="term" value="F:holo-[acyl-carrier-protein] synthase activity"/>
    <property type="evidence" value="ECO:0007669"/>
    <property type="project" value="UniProtKB-UniRule"/>
</dbReference>
<keyword evidence="1 8" id="KW-0444">Lipid biosynthesis</keyword>
<accession>A0A5C0SHW0</accession>
<reference evidence="10 11" key="1">
    <citation type="submission" date="2019-07" db="EMBL/GenBank/DDBJ databases">
        <title>Complete genome of Crassaminicella thermophila SY095.</title>
        <authorList>
            <person name="Li X."/>
        </authorList>
    </citation>
    <scope>NUCLEOTIDE SEQUENCE [LARGE SCALE GENOMIC DNA]</scope>
    <source>
        <strain evidence="10 11">SY095</strain>
    </source>
</reference>
<sequence>MVKGIGIDIIEIKRIKNAINRNDKFLQRIFCKEEINYFSTINYRINTIAGTFAAKEAVIKALGTGLRNFKWTDIQIHRDHLGKPFVVLQNNAKKIAQENSIKEILITISHSKEYAVAQALAI</sequence>
<dbReference type="InterPro" id="IPR037143">
    <property type="entry name" value="4-PPantetheinyl_Trfase_dom_sf"/>
</dbReference>
<comment type="similarity">
    <text evidence="8">Belongs to the P-Pant transferase superfamily. AcpS family.</text>
</comment>